<sequence length="256" mass="27634">MLPSSLALVVTEKVFIGITVEQLLLNKQHRELLQPYAERERAAVDTPGGQPQLLEQAVGREPCQGPEGHGPERLGLQDPGQGPTPQAGQQGGPAQVLQFRRVAAGGTFDRLHCGHELLLSSLALVATEKVFIGITAEQLLLNKQHRELLQPYAERERAAVEYMRAVRPGLLVQAGPLKDPKEPTQAELDPAMEAIVVSQETLPGALAINEGRERRGLHPLVVLVVPVIGSRDPAMKLSSTQLRARDAARLVAAKTG</sequence>
<evidence type="ECO:0000313" key="3">
    <source>
        <dbReference type="EMBL" id="GFH13713.1"/>
    </source>
</evidence>
<keyword evidence="4" id="KW-1185">Reference proteome</keyword>
<comment type="caution">
    <text evidence="3">The sequence shown here is derived from an EMBL/GenBank/DDBJ whole genome shotgun (WGS) entry which is preliminary data.</text>
</comment>
<dbReference type="Gene3D" id="3.40.50.620">
    <property type="entry name" value="HUPs"/>
    <property type="match status" value="1"/>
</dbReference>
<name>A0A699YU79_HAELA</name>
<evidence type="ECO:0000256" key="1">
    <source>
        <dbReference type="SAM" id="MobiDB-lite"/>
    </source>
</evidence>
<evidence type="ECO:0000313" key="4">
    <source>
        <dbReference type="Proteomes" id="UP000485058"/>
    </source>
</evidence>
<dbReference type="GO" id="GO:0004140">
    <property type="term" value="F:dephospho-CoA kinase activity"/>
    <property type="evidence" value="ECO:0007669"/>
    <property type="project" value="TreeGrafter"/>
</dbReference>
<dbReference type="GO" id="GO:0015937">
    <property type="term" value="P:coenzyme A biosynthetic process"/>
    <property type="evidence" value="ECO:0007669"/>
    <property type="project" value="TreeGrafter"/>
</dbReference>
<protein>
    <recommendedName>
        <fullName evidence="2">Cytidyltransferase-like domain-containing protein</fullName>
    </recommendedName>
</protein>
<feature type="non-terminal residue" evidence="3">
    <location>
        <position position="1"/>
    </location>
</feature>
<gene>
    <name evidence="3" type="ORF">HaLaN_09650</name>
</gene>
<dbReference type="SUPFAM" id="SSF52374">
    <property type="entry name" value="Nucleotidylyl transferase"/>
    <property type="match status" value="1"/>
</dbReference>
<feature type="domain" description="Cytidyltransferase-like" evidence="2">
    <location>
        <begin position="104"/>
        <end position="245"/>
    </location>
</feature>
<dbReference type="InterPro" id="IPR004821">
    <property type="entry name" value="Cyt_trans-like"/>
</dbReference>
<dbReference type="EMBL" id="BLLF01000643">
    <property type="protein sequence ID" value="GFH13713.1"/>
    <property type="molecule type" value="Genomic_DNA"/>
</dbReference>
<dbReference type="PANTHER" id="PTHR10695">
    <property type="entry name" value="DEPHOSPHO-COA KINASE-RELATED"/>
    <property type="match status" value="1"/>
</dbReference>
<dbReference type="InterPro" id="IPR014729">
    <property type="entry name" value="Rossmann-like_a/b/a_fold"/>
</dbReference>
<reference evidence="3 4" key="1">
    <citation type="submission" date="2020-02" db="EMBL/GenBank/DDBJ databases">
        <title>Draft genome sequence of Haematococcus lacustris strain NIES-144.</title>
        <authorList>
            <person name="Morimoto D."/>
            <person name="Nakagawa S."/>
            <person name="Yoshida T."/>
            <person name="Sawayama S."/>
        </authorList>
    </citation>
    <scope>NUCLEOTIDE SEQUENCE [LARGE SCALE GENOMIC DNA]</scope>
    <source>
        <strain evidence="3 4">NIES-144</strain>
    </source>
</reference>
<proteinExistence type="predicted"/>
<dbReference type="Proteomes" id="UP000485058">
    <property type="component" value="Unassembled WGS sequence"/>
</dbReference>
<dbReference type="AlphaFoldDB" id="A0A699YU79"/>
<organism evidence="3 4">
    <name type="scientific">Haematococcus lacustris</name>
    <name type="common">Green alga</name>
    <name type="synonym">Haematococcus pluvialis</name>
    <dbReference type="NCBI Taxonomy" id="44745"/>
    <lineage>
        <taxon>Eukaryota</taxon>
        <taxon>Viridiplantae</taxon>
        <taxon>Chlorophyta</taxon>
        <taxon>core chlorophytes</taxon>
        <taxon>Chlorophyceae</taxon>
        <taxon>CS clade</taxon>
        <taxon>Chlamydomonadales</taxon>
        <taxon>Haematococcaceae</taxon>
        <taxon>Haematococcus</taxon>
    </lineage>
</organism>
<accession>A0A699YU79</accession>
<evidence type="ECO:0000259" key="2">
    <source>
        <dbReference type="Pfam" id="PF01467"/>
    </source>
</evidence>
<feature type="region of interest" description="Disordered" evidence="1">
    <location>
        <begin position="60"/>
        <end position="94"/>
    </location>
</feature>
<dbReference type="PANTHER" id="PTHR10695:SF46">
    <property type="entry name" value="BIFUNCTIONAL COENZYME A SYNTHASE-RELATED"/>
    <property type="match status" value="1"/>
</dbReference>
<feature type="compositionally biased region" description="Low complexity" evidence="1">
    <location>
        <begin position="79"/>
        <end position="94"/>
    </location>
</feature>
<dbReference type="Pfam" id="PF01467">
    <property type="entry name" value="CTP_transf_like"/>
    <property type="match status" value="1"/>
</dbReference>